<gene>
    <name evidence="1" type="ORF">AFUS01_LOCUS12071</name>
</gene>
<comment type="caution">
    <text evidence="1">The sequence shown here is derived from an EMBL/GenBank/DDBJ whole genome shotgun (WGS) entry which is preliminary data.</text>
</comment>
<feature type="non-terminal residue" evidence="1">
    <location>
        <position position="1"/>
    </location>
</feature>
<proteinExistence type="predicted"/>
<sequence>VNRVNKLPISSTVIPAVVTDAVRGKLTTATSHDVEDIMKKWLSNA</sequence>
<evidence type="ECO:0000313" key="1">
    <source>
        <dbReference type="EMBL" id="CAG7722962.1"/>
    </source>
</evidence>
<dbReference type="EMBL" id="CAJVCH010094077">
    <property type="protein sequence ID" value="CAG7722962.1"/>
    <property type="molecule type" value="Genomic_DNA"/>
</dbReference>
<dbReference type="Proteomes" id="UP000708208">
    <property type="component" value="Unassembled WGS sequence"/>
</dbReference>
<feature type="non-terminal residue" evidence="1">
    <location>
        <position position="45"/>
    </location>
</feature>
<dbReference type="OrthoDB" id="6508992at2759"/>
<protein>
    <submittedName>
        <fullName evidence="1">Uncharacterized protein</fullName>
    </submittedName>
</protein>
<reference evidence="1" key="1">
    <citation type="submission" date="2021-06" db="EMBL/GenBank/DDBJ databases">
        <authorList>
            <person name="Hodson N. C."/>
            <person name="Mongue J. A."/>
            <person name="Jaron S. K."/>
        </authorList>
    </citation>
    <scope>NUCLEOTIDE SEQUENCE</scope>
</reference>
<name>A0A8J2JM00_9HEXA</name>
<dbReference type="AlphaFoldDB" id="A0A8J2JM00"/>
<evidence type="ECO:0000313" key="2">
    <source>
        <dbReference type="Proteomes" id="UP000708208"/>
    </source>
</evidence>
<accession>A0A8J2JM00</accession>
<organism evidence="1 2">
    <name type="scientific">Allacma fusca</name>
    <dbReference type="NCBI Taxonomy" id="39272"/>
    <lineage>
        <taxon>Eukaryota</taxon>
        <taxon>Metazoa</taxon>
        <taxon>Ecdysozoa</taxon>
        <taxon>Arthropoda</taxon>
        <taxon>Hexapoda</taxon>
        <taxon>Collembola</taxon>
        <taxon>Symphypleona</taxon>
        <taxon>Sminthuridae</taxon>
        <taxon>Allacma</taxon>
    </lineage>
</organism>
<keyword evidence="2" id="KW-1185">Reference proteome</keyword>